<comment type="similarity">
    <text evidence="1">Belongs to the PhzF family.</text>
</comment>
<name>A0A1I1I3X6_9GAMM</name>
<dbReference type="InterPro" id="IPR003719">
    <property type="entry name" value="Phenazine_PhzF-like"/>
</dbReference>
<evidence type="ECO:0000256" key="3">
    <source>
        <dbReference type="PIRSR" id="PIRSR016184-1"/>
    </source>
</evidence>
<dbReference type="EMBL" id="FOLO01000007">
    <property type="protein sequence ID" value="SFC28918.1"/>
    <property type="molecule type" value="Genomic_DNA"/>
</dbReference>
<dbReference type="RefSeq" id="WP_091981964.1">
    <property type="nucleotide sequence ID" value="NZ_FOLO01000007.1"/>
</dbReference>
<dbReference type="Proteomes" id="UP000198862">
    <property type="component" value="Unassembled WGS sequence"/>
</dbReference>
<dbReference type="GO" id="GO:0005737">
    <property type="term" value="C:cytoplasm"/>
    <property type="evidence" value="ECO:0007669"/>
    <property type="project" value="TreeGrafter"/>
</dbReference>
<keyword evidence="5" id="KW-1185">Reference proteome</keyword>
<gene>
    <name evidence="4" type="ORF">SAMN02745724_01306</name>
</gene>
<organism evidence="4 5">
    <name type="scientific">Pseudoalteromonas denitrificans DSM 6059</name>
    <dbReference type="NCBI Taxonomy" id="1123010"/>
    <lineage>
        <taxon>Bacteria</taxon>
        <taxon>Pseudomonadati</taxon>
        <taxon>Pseudomonadota</taxon>
        <taxon>Gammaproteobacteria</taxon>
        <taxon>Alteromonadales</taxon>
        <taxon>Pseudoalteromonadaceae</taxon>
        <taxon>Pseudoalteromonas</taxon>
    </lineage>
</organism>
<sequence>MKHAIFQVDAFTNSQFKGNPAAVIPLDKWLDNEVLQKIAAENNLSETAFYIINDDIVKLRWFTPETEVDLCGHATLATAWVLVNEFNYQNAEIQFETRSGILTVRHFEDVKNHNEQVFELELPIKNAQECDIKSPLLSAFGRPPLEILSSDDYLLLFENEQVIKDLKPDFALLKQLPLRGVIVTAPGDNVDFVSRWFGPNVGVNEDPVTGSAHTSLTPYWASKLDKTLLTAKQISQRGGEIECQLRCEKVLLRGKAKLYMKGEIYLV</sequence>
<dbReference type="SUPFAM" id="SSF54506">
    <property type="entry name" value="Diaminopimelate epimerase-like"/>
    <property type="match status" value="1"/>
</dbReference>
<dbReference type="Gene3D" id="3.10.310.10">
    <property type="entry name" value="Diaminopimelate Epimerase, Chain A, domain 1"/>
    <property type="match status" value="2"/>
</dbReference>
<dbReference type="STRING" id="1123010.SAMN02745724_01306"/>
<dbReference type="Pfam" id="PF02567">
    <property type="entry name" value="PhzC-PhzF"/>
    <property type="match status" value="1"/>
</dbReference>
<dbReference type="PANTHER" id="PTHR13774">
    <property type="entry name" value="PHENAZINE BIOSYNTHESIS PROTEIN"/>
    <property type="match status" value="1"/>
</dbReference>
<evidence type="ECO:0000256" key="1">
    <source>
        <dbReference type="ARBA" id="ARBA00008270"/>
    </source>
</evidence>
<feature type="active site" evidence="3">
    <location>
        <position position="46"/>
    </location>
</feature>
<dbReference type="NCBIfam" id="TIGR00654">
    <property type="entry name" value="PhzF_family"/>
    <property type="match status" value="1"/>
</dbReference>
<dbReference type="PIRSF" id="PIRSF016184">
    <property type="entry name" value="PhzC_PhzF"/>
    <property type="match status" value="1"/>
</dbReference>
<keyword evidence="2" id="KW-0413">Isomerase</keyword>
<dbReference type="AlphaFoldDB" id="A0A1I1I3X6"/>
<evidence type="ECO:0000313" key="4">
    <source>
        <dbReference type="EMBL" id="SFC28918.1"/>
    </source>
</evidence>
<proteinExistence type="inferred from homology"/>
<evidence type="ECO:0000313" key="5">
    <source>
        <dbReference type="Proteomes" id="UP000198862"/>
    </source>
</evidence>
<dbReference type="GO" id="GO:0016853">
    <property type="term" value="F:isomerase activity"/>
    <property type="evidence" value="ECO:0007669"/>
    <property type="project" value="UniProtKB-KW"/>
</dbReference>
<dbReference type="OrthoDB" id="9788221at2"/>
<evidence type="ECO:0000256" key="2">
    <source>
        <dbReference type="ARBA" id="ARBA00023235"/>
    </source>
</evidence>
<reference evidence="4 5" key="1">
    <citation type="submission" date="2016-10" db="EMBL/GenBank/DDBJ databases">
        <authorList>
            <person name="de Groot N.N."/>
        </authorList>
    </citation>
    <scope>NUCLEOTIDE SEQUENCE [LARGE SCALE GENOMIC DNA]</scope>
    <source>
        <strain evidence="4 5">DSM 6059</strain>
    </source>
</reference>
<protein>
    <submittedName>
        <fullName evidence="4">Phenazine biosynthesis protein PhzF family</fullName>
    </submittedName>
</protein>
<accession>A0A1I1I3X6</accession>
<dbReference type="PANTHER" id="PTHR13774:SF17">
    <property type="entry name" value="PHENAZINE BIOSYNTHESIS-LIKE DOMAIN-CONTAINING PROTEIN"/>
    <property type="match status" value="1"/>
</dbReference>